<feature type="region of interest" description="Disordered" evidence="1">
    <location>
        <begin position="1"/>
        <end position="22"/>
    </location>
</feature>
<evidence type="ECO:0000313" key="3">
    <source>
        <dbReference type="Proteomes" id="UP001338125"/>
    </source>
</evidence>
<feature type="compositionally biased region" description="Low complexity" evidence="1">
    <location>
        <begin position="1"/>
        <end position="16"/>
    </location>
</feature>
<name>A0ABR0SZX9_9HYPO</name>
<protein>
    <submittedName>
        <fullName evidence="2">Uncharacterized protein</fullName>
    </submittedName>
</protein>
<organism evidence="2 3">
    <name type="scientific">Cladobotryum mycophilum</name>
    <dbReference type="NCBI Taxonomy" id="491253"/>
    <lineage>
        <taxon>Eukaryota</taxon>
        <taxon>Fungi</taxon>
        <taxon>Dikarya</taxon>
        <taxon>Ascomycota</taxon>
        <taxon>Pezizomycotina</taxon>
        <taxon>Sordariomycetes</taxon>
        <taxon>Hypocreomycetidae</taxon>
        <taxon>Hypocreales</taxon>
        <taxon>Hypocreaceae</taxon>
        <taxon>Cladobotryum</taxon>
    </lineage>
</organism>
<reference evidence="2 3" key="1">
    <citation type="submission" date="2024-01" db="EMBL/GenBank/DDBJ databases">
        <title>Complete genome of Cladobotryum mycophilum ATHUM6906.</title>
        <authorList>
            <person name="Christinaki A.C."/>
            <person name="Myridakis A.I."/>
            <person name="Kouvelis V.N."/>
        </authorList>
    </citation>
    <scope>NUCLEOTIDE SEQUENCE [LARGE SCALE GENOMIC DNA]</scope>
    <source>
        <strain evidence="2 3">ATHUM6906</strain>
    </source>
</reference>
<proteinExistence type="predicted"/>
<accession>A0ABR0SZX9</accession>
<feature type="compositionally biased region" description="Acidic residues" evidence="1">
    <location>
        <begin position="57"/>
        <end position="68"/>
    </location>
</feature>
<keyword evidence="3" id="KW-1185">Reference proteome</keyword>
<gene>
    <name evidence="2" type="ORF">PT974_02631</name>
</gene>
<comment type="caution">
    <text evidence="2">The sequence shown here is derived from an EMBL/GenBank/DDBJ whole genome shotgun (WGS) entry which is preliminary data.</text>
</comment>
<feature type="region of interest" description="Disordered" evidence="1">
    <location>
        <begin position="36"/>
        <end position="97"/>
    </location>
</feature>
<sequence>MYGSYGSYSSMSSMSSPIDITPSSLRGHDAACAFPSWPRRSSLSESDHEERATSYLSDDDLFLSDPFDDDVHSIASSSASSSPAAMPSPPRLSDAEILEMHREKLALQRECVRQVMLEKERRRQAVKSKKRSSSSSSKKSSKTKLTNMAPISEDGE</sequence>
<feature type="region of interest" description="Disordered" evidence="1">
    <location>
        <begin position="118"/>
        <end position="156"/>
    </location>
</feature>
<dbReference type="Proteomes" id="UP001338125">
    <property type="component" value="Unassembled WGS sequence"/>
</dbReference>
<dbReference type="EMBL" id="JAVFKD010000002">
    <property type="protein sequence ID" value="KAK5997276.1"/>
    <property type="molecule type" value="Genomic_DNA"/>
</dbReference>
<evidence type="ECO:0000256" key="1">
    <source>
        <dbReference type="SAM" id="MobiDB-lite"/>
    </source>
</evidence>
<evidence type="ECO:0000313" key="2">
    <source>
        <dbReference type="EMBL" id="KAK5997276.1"/>
    </source>
</evidence>
<feature type="compositionally biased region" description="Low complexity" evidence="1">
    <location>
        <begin position="73"/>
        <end position="85"/>
    </location>
</feature>